<name>A0ABT3FU59_9BACT</name>
<evidence type="ECO:0000313" key="3">
    <source>
        <dbReference type="EMBL" id="MCW1887120.1"/>
    </source>
</evidence>
<dbReference type="NCBIfam" id="TIGR02601">
    <property type="entry name" value="autotrns_rpt"/>
    <property type="match status" value="2"/>
</dbReference>
<dbReference type="EMBL" id="JAPDDS010000014">
    <property type="protein sequence ID" value="MCW1887120.1"/>
    <property type="molecule type" value="Genomic_DNA"/>
</dbReference>
<accession>A0ABT3FU59</accession>
<dbReference type="Proteomes" id="UP001207930">
    <property type="component" value="Unassembled WGS sequence"/>
</dbReference>
<feature type="signal peptide" evidence="2">
    <location>
        <begin position="1"/>
        <end position="29"/>
    </location>
</feature>
<evidence type="ECO:0000313" key="4">
    <source>
        <dbReference type="Proteomes" id="UP001207930"/>
    </source>
</evidence>
<organism evidence="3 4">
    <name type="scientific">Luteolibacter flavescens</name>
    <dbReference type="NCBI Taxonomy" id="1859460"/>
    <lineage>
        <taxon>Bacteria</taxon>
        <taxon>Pseudomonadati</taxon>
        <taxon>Verrucomicrobiota</taxon>
        <taxon>Verrucomicrobiia</taxon>
        <taxon>Verrucomicrobiales</taxon>
        <taxon>Verrucomicrobiaceae</taxon>
        <taxon>Luteolibacter</taxon>
    </lineage>
</organism>
<dbReference type="RefSeq" id="WP_264503073.1">
    <property type="nucleotide sequence ID" value="NZ_JAPDDS010000014.1"/>
</dbReference>
<comment type="caution">
    <text evidence="3">The sequence shown here is derived from an EMBL/GenBank/DDBJ whole genome shotgun (WGS) entry which is preliminary data.</text>
</comment>
<reference evidence="3 4" key="1">
    <citation type="submission" date="2022-10" db="EMBL/GenBank/DDBJ databases">
        <title>Luteolibacter flavescens strain MCCC 1K03193, whole genome shotgun sequencing project.</title>
        <authorList>
            <person name="Zhao G."/>
            <person name="Shen L."/>
        </authorList>
    </citation>
    <scope>NUCLEOTIDE SEQUENCE [LARGE SCALE GENOMIC DNA]</scope>
    <source>
        <strain evidence="3 4">MCCC 1K03193</strain>
    </source>
</reference>
<gene>
    <name evidence="3" type="ORF">OKA04_20445</name>
</gene>
<dbReference type="InterPro" id="IPR011050">
    <property type="entry name" value="Pectin_lyase_fold/virulence"/>
</dbReference>
<keyword evidence="4" id="KW-1185">Reference proteome</keyword>
<dbReference type="InterPro" id="IPR013425">
    <property type="entry name" value="Autotrns_rpt"/>
</dbReference>
<keyword evidence="1 2" id="KW-0732">Signal</keyword>
<proteinExistence type="predicted"/>
<sequence>MKSITNPRTRASLLRLATSLAFCGGSAFAASNSWIAGNNGKYADAANWTGGVNVPGGASDNASSDGVNSVIHFDGTVTLNALNLNLGSGATVFNQSGGSLTLNSLGFGGGGGSRNPTYNLSGGTVTTGAFPWGNGNNARFNVMGGSATHSGSAMNIGVAGGANGAIVVSSGSFSHTGTGQLQLGSSSNGTGSIVMSGGTFSTASPQLRIGAAGGGIGHVTLSGDAIFNAIGTGTANAFLGNNGGTGSLTLGDTAQFNATGYSFVVGQFGNTAGNKGTLTIGGGATMKADRIVIGGENAASAITGIVNLNGGTISTGSIRLGSTTVAASATANVLNANGGTLKAMAHANNSNFLQGIHVALLDGGLRFDTDGNDATITNVMSGTGGIEKLGEGTLFLTGANAYAGDTTVAAGVMVMGTASLHDDSTLTIGANALLDLTHGIEDVVGELRIGNTVHTSGTWGSSGSMAQHIDDVHFAGSGVIRVGSLPVGQQLTWTGRDNEFWGTGFPELNFKDSANAPAAFATNDHVTFDDSSTVTTVLLSGMIQAGTVTFAGAQDWEVNGIGSGFGGGTGFVVNGTGTVSLGGTLSSFTGPIVVNSGVLKMADTQSFGTSSGITVAAGAQVDLNGRAPGAIHSYTLGGSGPGGAGAIINSSVTGLLFTSSVKNLTLTGNATIGSDGGRFDVGPGGGIVTGNGHTLTKVGTCDMAFRGDASATPIHYVIQTGTAWAENTANAWGGATGTLTVKTGARAGTYGALNIATPVIVESGGTLHNQGNGTGTWSGGIALQGSVSLDSAGGAMVLGGPVTGSANLTKLHGNDVTITAAASPGNVAYTGNTTVEGGRLIIDAPFFSDTSHVTVAAGALLRLNHGTQDTIDALTLAGTPAAAGVWGAIGSGALNTSDRLEGTGTLLVLGGAPGNPYDVWSAQIANPADRDRADDPDGDGFTNESEFLFGGSPVAADGSLVQVTRSGANLIVRWKQRTTGVVYQLQESATMAGASWAASGVTPAAAADQTGVPAGYTRMEAIVPIDGGRKFVRVSGTEN</sequence>
<feature type="chain" id="PRO_5045131662" evidence="2">
    <location>
        <begin position="30"/>
        <end position="1039"/>
    </location>
</feature>
<protein>
    <submittedName>
        <fullName evidence="3">Autotransporter-associated beta strand repeat-containing protein</fullName>
    </submittedName>
</protein>
<evidence type="ECO:0000256" key="2">
    <source>
        <dbReference type="SAM" id="SignalP"/>
    </source>
</evidence>
<dbReference type="Pfam" id="PF12951">
    <property type="entry name" value="PATR"/>
    <property type="match status" value="3"/>
</dbReference>
<dbReference type="SUPFAM" id="SSF51126">
    <property type="entry name" value="Pectin lyase-like"/>
    <property type="match status" value="1"/>
</dbReference>
<evidence type="ECO:0000256" key="1">
    <source>
        <dbReference type="ARBA" id="ARBA00022729"/>
    </source>
</evidence>